<comment type="caution">
    <text evidence="3">The sequence shown here is derived from an EMBL/GenBank/DDBJ whole genome shotgun (WGS) entry which is preliminary data.</text>
</comment>
<name>A0A7W7HL49_9ACTN</name>
<evidence type="ECO:0000313" key="3">
    <source>
        <dbReference type="EMBL" id="MBB4752558.1"/>
    </source>
</evidence>
<evidence type="ECO:0000313" key="5">
    <source>
        <dbReference type="Proteomes" id="UP000631312"/>
    </source>
</evidence>
<keyword evidence="1" id="KW-1133">Transmembrane helix</keyword>
<dbReference type="Proteomes" id="UP000590511">
    <property type="component" value="Unassembled WGS sequence"/>
</dbReference>
<dbReference type="AlphaFoldDB" id="A0A7W7HL49"/>
<keyword evidence="1" id="KW-0472">Membrane</keyword>
<feature type="transmembrane region" description="Helical" evidence="1">
    <location>
        <begin position="70"/>
        <end position="92"/>
    </location>
</feature>
<keyword evidence="1" id="KW-0812">Transmembrane</keyword>
<evidence type="ECO:0000256" key="1">
    <source>
        <dbReference type="SAM" id="Phobius"/>
    </source>
</evidence>
<accession>A0A7W7HL49</accession>
<evidence type="ECO:0000313" key="4">
    <source>
        <dbReference type="Proteomes" id="UP000590511"/>
    </source>
</evidence>
<evidence type="ECO:0000313" key="2">
    <source>
        <dbReference type="EMBL" id="GIE44856.1"/>
    </source>
</evidence>
<dbReference type="EMBL" id="BOMP01000143">
    <property type="protein sequence ID" value="GIE44856.1"/>
    <property type="molecule type" value="Genomic_DNA"/>
</dbReference>
<sequence>MAAALAALTAWAAAQLAPTTWIHTAQAGDDSTTGALLRRGYFGAAALGLAIAGLWGLGAGVGVGFTDETFLRTALTAAVPISICAAVIALAAPRLPQTALTTWLRRARPPVTAIAVGAAGVYLQRAADTLTFPADLAMPGLVQAVGAAMLGVATALIATRSTLLRIITGIILATGYVLVTDVTTHHYLTIAYTIVLAWWAATTATVTVTAAIPQAAGWLSRKPADHHQ</sequence>
<organism evidence="3 4">
    <name type="scientific">Actinoplanes lobatus</name>
    <dbReference type="NCBI Taxonomy" id="113568"/>
    <lineage>
        <taxon>Bacteria</taxon>
        <taxon>Bacillati</taxon>
        <taxon>Actinomycetota</taxon>
        <taxon>Actinomycetes</taxon>
        <taxon>Micromonosporales</taxon>
        <taxon>Micromonosporaceae</taxon>
        <taxon>Actinoplanes</taxon>
    </lineage>
</organism>
<dbReference type="RefSeq" id="WP_188124384.1">
    <property type="nucleotide sequence ID" value="NZ_BOMP01000143.1"/>
</dbReference>
<reference evidence="3 4" key="1">
    <citation type="submission" date="2020-08" db="EMBL/GenBank/DDBJ databases">
        <title>Sequencing the genomes of 1000 actinobacteria strains.</title>
        <authorList>
            <person name="Klenk H.-P."/>
        </authorList>
    </citation>
    <scope>NUCLEOTIDE SEQUENCE [LARGE SCALE GENOMIC DNA]</scope>
    <source>
        <strain evidence="3 4">DSM 43150</strain>
    </source>
</reference>
<feature type="transmembrane region" description="Helical" evidence="1">
    <location>
        <begin position="163"/>
        <end position="179"/>
    </location>
</feature>
<feature type="transmembrane region" description="Helical" evidence="1">
    <location>
        <begin position="136"/>
        <end position="156"/>
    </location>
</feature>
<dbReference type="EMBL" id="JACHNC010000001">
    <property type="protein sequence ID" value="MBB4752558.1"/>
    <property type="molecule type" value="Genomic_DNA"/>
</dbReference>
<feature type="transmembrane region" description="Helical" evidence="1">
    <location>
        <begin position="191"/>
        <end position="212"/>
    </location>
</feature>
<feature type="transmembrane region" description="Helical" evidence="1">
    <location>
        <begin position="40"/>
        <end position="63"/>
    </location>
</feature>
<keyword evidence="5" id="KW-1185">Reference proteome</keyword>
<gene>
    <name evidence="2" type="ORF">Alo02nite_77540</name>
    <name evidence="3" type="ORF">BJ964_006719</name>
</gene>
<proteinExistence type="predicted"/>
<reference evidence="2 5" key="2">
    <citation type="submission" date="2021-01" db="EMBL/GenBank/DDBJ databases">
        <title>Whole genome shotgun sequence of Actinoplanes lobatus NBRC 12513.</title>
        <authorList>
            <person name="Komaki H."/>
            <person name="Tamura T."/>
        </authorList>
    </citation>
    <scope>NUCLEOTIDE SEQUENCE [LARGE SCALE GENOMIC DNA]</scope>
    <source>
        <strain evidence="2 5">NBRC 12513</strain>
    </source>
</reference>
<dbReference type="Proteomes" id="UP000631312">
    <property type="component" value="Unassembled WGS sequence"/>
</dbReference>
<protein>
    <submittedName>
        <fullName evidence="3">Putative membrane protein</fullName>
    </submittedName>
</protein>